<organism evidence="2 3">
    <name type="scientific">Haemonchus contortus</name>
    <name type="common">Barber pole worm</name>
    <dbReference type="NCBI Taxonomy" id="6289"/>
    <lineage>
        <taxon>Eukaryota</taxon>
        <taxon>Metazoa</taxon>
        <taxon>Ecdysozoa</taxon>
        <taxon>Nematoda</taxon>
        <taxon>Chromadorea</taxon>
        <taxon>Rhabditida</taxon>
        <taxon>Rhabditina</taxon>
        <taxon>Rhabditomorpha</taxon>
        <taxon>Strongyloidea</taxon>
        <taxon>Trichostrongylidae</taxon>
        <taxon>Haemonchus</taxon>
    </lineage>
</organism>
<sequence>MAPDEKRENPFLRTIQSLEEKYGALEAQGLDSGMEIDFISGKVHVTNVASKRAVQTVYRNLKRLNQVFGLSKRSAPCNSLEVYGREFRKREKQCRQLDKEFETKFKSNYPEWKPCGPSTRNKIRSTVRETVKEFVFERPSDYINYIKRGTGSSFDIFHRKDIILPPMVLGDCSRRKSPSNTRTQSLTPPTELPSKTASSDLRKKPLRLRNEDCSSTLATTSSKTIGRRCSGNDSFEPTSLPIVAPNGLWNESVAAIFKSYEDGFLAVRNKTNKMTILGFDAREFRKQCRDPSQTALSGFVNCAGEYRESPGENYLDNGMKEDRRAMAAAKSRNRVLRDGYFA</sequence>
<dbReference type="Proteomes" id="UP000025227">
    <property type="component" value="Unplaced"/>
</dbReference>
<dbReference type="OrthoDB" id="5870220at2759"/>
<evidence type="ECO:0000313" key="3">
    <source>
        <dbReference type="WBParaSite" id="HCON_00031900-00001"/>
    </source>
</evidence>
<protein>
    <submittedName>
        <fullName evidence="3">Uncharacterized protein</fullName>
    </submittedName>
</protein>
<keyword evidence="2" id="KW-1185">Reference proteome</keyword>
<feature type="compositionally biased region" description="Polar residues" evidence="1">
    <location>
        <begin position="178"/>
        <end position="199"/>
    </location>
</feature>
<reference evidence="3" key="1">
    <citation type="submission" date="2020-12" db="UniProtKB">
        <authorList>
            <consortium name="WormBaseParasite"/>
        </authorList>
    </citation>
    <scope>IDENTIFICATION</scope>
    <source>
        <strain evidence="3">MHco3</strain>
    </source>
</reference>
<dbReference type="AlphaFoldDB" id="A0A7I5E6M8"/>
<evidence type="ECO:0000256" key="1">
    <source>
        <dbReference type="SAM" id="MobiDB-lite"/>
    </source>
</evidence>
<evidence type="ECO:0000313" key="2">
    <source>
        <dbReference type="Proteomes" id="UP000025227"/>
    </source>
</evidence>
<dbReference type="WBParaSite" id="HCON_00031900-00001">
    <property type="protein sequence ID" value="HCON_00031900-00001"/>
    <property type="gene ID" value="HCON_00031900"/>
</dbReference>
<proteinExistence type="predicted"/>
<feature type="region of interest" description="Disordered" evidence="1">
    <location>
        <begin position="173"/>
        <end position="205"/>
    </location>
</feature>
<name>A0A7I5E6M8_HAECO</name>
<accession>A0A7I5E6M8</accession>